<accession>A0A4R6R631</accession>
<sequence length="475" mass="51019">MPEPLHELPRPAPHDGALAHRATDGATSLGIGSGSGPGQGHTPADSQRFEHFFRDADAVPEQPLASALQQRLRLIDALRGLFGGAQAGVQLRLWCFMALASQPQARLSRDDVNRLFHMLLPEALDSALKRLRELGLLVWDATPQDYHLSPLAQQVHALLASLTTPSTSAEDDEMSGLLAQVAGAQQLGLVNANHLQHLHAQLARLHDGFAEAIASGSEARLRAAQPRFDRALQLVDRAGQALTALIRAEHDDPRLEREARAIGQEQARLLAMASQFTRALQQADRQRVTLGSTGLTTSDVRLWLQQHPALHALLGDALSVPVRPVLVSPHDLLDVAEGEFERDRPSPDAAAGLPPPAAAAEGALETLSLPAELGALVHQFGRWHEQAGQAQNPTRPLSDAILGGRFAQAAYRLQLLPLVGDAQAQTLKGLTGDLARTPWAWAFEPRHTGTDDEAVALISVGTLRPLDTAPDTNTP</sequence>
<dbReference type="AlphaFoldDB" id="A0A4R6R631"/>
<feature type="region of interest" description="Disordered" evidence="1">
    <location>
        <begin position="25"/>
        <end position="45"/>
    </location>
</feature>
<evidence type="ECO:0000313" key="3">
    <source>
        <dbReference type="Proteomes" id="UP000294593"/>
    </source>
</evidence>
<reference evidence="2 3" key="1">
    <citation type="submission" date="2019-03" db="EMBL/GenBank/DDBJ databases">
        <title>Genomic Encyclopedia of Type Strains, Phase IV (KMG-IV): sequencing the most valuable type-strain genomes for metagenomic binning, comparative biology and taxonomic classification.</title>
        <authorList>
            <person name="Goeker M."/>
        </authorList>
    </citation>
    <scope>NUCLEOTIDE SEQUENCE [LARGE SCALE GENOMIC DNA]</scope>
    <source>
        <strain evidence="2 3">DSM 11901</strain>
    </source>
</reference>
<dbReference type="RefSeq" id="WP_243738704.1">
    <property type="nucleotide sequence ID" value="NZ_SNXW01000008.1"/>
</dbReference>
<keyword evidence="3" id="KW-1185">Reference proteome</keyword>
<protein>
    <submittedName>
        <fullName evidence="2">Uncharacterized protein</fullName>
    </submittedName>
</protein>
<organism evidence="2 3">
    <name type="scientific">Aquabacterium commune</name>
    <dbReference type="NCBI Taxonomy" id="70586"/>
    <lineage>
        <taxon>Bacteria</taxon>
        <taxon>Pseudomonadati</taxon>
        <taxon>Pseudomonadota</taxon>
        <taxon>Betaproteobacteria</taxon>
        <taxon>Burkholderiales</taxon>
        <taxon>Aquabacterium</taxon>
    </lineage>
</organism>
<dbReference type="EMBL" id="SNXW01000008">
    <property type="protein sequence ID" value="TDP81390.1"/>
    <property type="molecule type" value="Genomic_DNA"/>
</dbReference>
<evidence type="ECO:0000256" key="1">
    <source>
        <dbReference type="SAM" id="MobiDB-lite"/>
    </source>
</evidence>
<proteinExistence type="predicted"/>
<dbReference type="Proteomes" id="UP000294593">
    <property type="component" value="Unassembled WGS sequence"/>
</dbReference>
<gene>
    <name evidence="2" type="ORF">EV672_108175</name>
</gene>
<evidence type="ECO:0000313" key="2">
    <source>
        <dbReference type="EMBL" id="TDP81390.1"/>
    </source>
</evidence>
<name>A0A4R6R631_9BURK</name>
<comment type="caution">
    <text evidence="2">The sequence shown here is derived from an EMBL/GenBank/DDBJ whole genome shotgun (WGS) entry which is preliminary data.</text>
</comment>